<keyword evidence="1" id="KW-0547">Nucleotide-binding</keyword>
<evidence type="ECO:0000259" key="3">
    <source>
        <dbReference type="PROSITE" id="PS50893"/>
    </source>
</evidence>
<evidence type="ECO:0000313" key="5">
    <source>
        <dbReference type="Proteomes" id="UP000761264"/>
    </source>
</evidence>
<dbReference type="AlphaFoldDB" id="A0A967KBT3"/>
<gene>
    <name evidence="4" type="ORF">HBA54_18190</name>
</gene>
<dbReference type="InterPro" id="IPR003593">
    <property type="entry name" value="AAA+_ATPase"/>
</dbReference>
<evidence type="ECO:0000256" key="2">
    <source>
        <dbReference type="ARBA" id="ARBA00022840"/>
    </source>
</evidence>
<comment type="caution">
    <text evidence="4">The sequence shown here is derived from an EMBL/GenBank/DDBJ whole genome shotgun (WGS) entry which is preliminary data.</text>
</comment>
<feature type="domain" description="ABC transporter" evidence="3">
    <location>
        <begin position="2"/>
        <end position="201"/>
    </location>
</feature>
<dbReference type="RefSeq" id="WP_167227219.1">
    <property type="nucleotide sequence ID" value="NZ_JAAQPH010000014.1"/>
</dbReference>
<dbReference type="CDD" id="cd00267">
    <property type="entry name" value="ABC_ATPase"/>
    <property type="match status" value="1"/>
</dbReference>
<proteinExistence type="predicted"/>
<dbReference type="GO" id="GO:0016887">
    <property type="term" value="F:ATP hydrolysis activity"/>
    <property type="evidence" value="ECO:0007669"/>
    <property type="project" value="InterPro"/>
</dbReference>
<dbReference type="GO" id="GO:0005524">
    <property type="term" value="F:ATP binding"/>
    <property type="evidence" value="ECO:0007669"/>
    <property type="project" value="UniProtKB-KW"/>
</dbReference>
<name>A0A967KBT3_9PROT</name>
<dbReference type="PROSITE" id="PS50893">
    <property type="entry name" value="ABC_TRANSPORTER_2"/>
    <property type="match status" value="1"/>
</dbReference>
<keyword evidence="2 4" id="KW-0067">ATP-binding</keyword>
<dbReference type="PANTHER" id="PTHR43119">
    <property type="entry name" value="ABC TRANSPORT PROTEIN ATP-BINDING COMPONENT-RELATED"/>
    <property type="match status" value="1"/>
</dbReference>
<dbReference type="SMART" id="SM00382">
    <property type="entry name" value="AAA"/>
    <property type="match status" value="1"/>
</dbReference>
<dbReference type="Pfam" id="PF00005">
    <property type="entry name" value="ABC_tran"/>
    <property type="match status" value="1"/>
</dbReference>
<dbReference type="PANTHER" id="PTHR43119:SF1">
    <property type="entry name" value="ABC TRANSPORTER DOMAIN-CONTAINING PROTEIN"/>
    <property type="match status" value="1"/>
</dbReference>
<dbReference type="InterPro" id="IPR027417">
    <property type="entry name" value="P-loop_NTPase"/>
</dbReference>
<organism evidence="4 5">
    <name type="scientific">Pelagibius litoralis</name>
    <dbReference type="NCBI Taxonomy" id="374515"/>
    <lineage>
        <taxon>Bacteria</taxon>
        <taxon>Pseudomonadati</taxon>
        <taxon>Pseudomonadota</taxon>
        <taxon>Alphaproteobacteria</taxon>
        <taxon>Rhodospirillales</taxon>
        <taxon>Rhodovibrionaceae</taxon>
        <taxon>Pelagibius</taxon>
    </lineage>
</organism>
<sequence>MLSVHQLSRPGLEPVSFDLAAAESIALSGPSGAGKTLLLRALADLDPCQGDVSLDGRERRNMPAPDWRQRVGYVPAEPGWWSDRLADHFQDWDSLAPLAESLQLKTAVNDRPVPQLSTGERQRLALLRALERQPKVLLLDEPTGPLDEDATAAVEALLKEKQNHGLALLWVTHDRRQAERIASRQFWIDRGRLREALQEDAQ</sequence>
<dbReference type="InterPro" id="IPR003439">
    <property type="entry name" value="ABC_transporter-like_ATP-bd"/>
</dbReference>
<accession>A0A967KBT3</accession>
<keyword evidence="5" id="KW-1185">Reference proteome</keyword>
<dbReference type="EMBL" id="JAAQPH010000014">
    <property type="protein sequence ID" value="NIA70529.1"/>
    <property type="molecule type" value="Genomic_DNA"/>
</dbReference>
<dbReference type="Proteomes" id="UP000761264">
    <property type="component" value="Unassembled WGS sequence"/>
</dbReference>
<dbReference type="SUPFAM" id="SSF52540">
    <property type="entry name" value="P-loop containing nucleoside triphosphate hydrolases"/>
    <property type="match status" value="1"/>
</dbReference>
<reference evidence="4" key="1">
    <citation type="submission" date="2020-03" db="EMBL/GenBank/DDBJ databases">
        <title>Genome of Pelagibius litoralis DSM 21314T.</title>
        <authorList>
            <person name="Wang G."/>
        </authorList>
    </citation>
    <scope>NUCLEOTIDE SEQUENCE</scope>
    <source>
        <strain evidence="4">DSM 21314</strain>
    </source>
</reference>
<protein>
    <submittedName>
        <fullName evidence="4">ATP-binding cassette domain-containing protein</fullName>
    </submittedName>
</protein>
<dbReference type="Gene3D" id="3.40.50.300">
    <property type="entry name" value="P-loop containing nucleotide triphosphate hydrolases"/>
    <property type="match status" value="1"/>
</dbReference>
<evidence type="ECO:0000256" key="1">
    <source>
        <dbReference type="ARBA" id="ARBA00022741"/>
    </source>
</evidence>
<evidence type="ECO:0000313" key="4">
    <source>
        <dbReference type="EMBL" id="NIA70529.1"/>
    </source>
</evidence>